<gene>
    <name evidence="2" type="ORF">EUAN_08690</name>
</gene>
<evidence type="ECO:0000259" key="1">
    <source>
        <dbReference type="SMART" id="SM00507"/>
    </source>
</evidence>
<protein>
    <recommendedName>
        <fullName evidence="1">HNH nuclease domain-containing protein</fullName>
    </recommendedName>
</protein>
<dbReference type="OrthoDB" id="9792035at2"/>
<proteinExistence type="predicted"/>
<dbReference type="EMBL" id="MKIE01000002">
    <property type="protein sequence ID" value="OHW63085.1"/>
    <property type="molecule type" value="Genomic_DNA"/>
</dbReference>
<organism evidence="2 3">
    <name type="scientific">Andreesenia angusta</name>
    <dbReference type="NCBI Taxonomy" id="39480"/>
    <lineage>
        <taxon>Bacteria</taxon>
        <taxon>Bacillati</taxon>
        <taxon>Bacillota</taxon>
        <taxon>Tissierellia</taxon>
        <taxon>Tissierellales</taxon>
        <taxon>Gottschalkiaceae</taxon>
        <taxon>Andreesenia</taxon>
    </lineage>
</organism>
<dbReference type="AlphaFoldDB" id="A0A1S1V9J8"/>
<dbReference type="SUPFAM" id="SSF54060">
    <property type="entry name" value="His-Me finger endonucleases"/>
    <property type="match status" value="1"/>
</dbReference>
<accession>A0A1S1V9J8</accession>
<dbReference type="InterPro" id="IPR003615">
    <property type="entry name" value="HNH_nuc"/>
</dbReference>
<evidence type="ECO:0000313" key="2">
    <source>
        <dbReference type="EMBL" id="OHW63085.1"/>
    </source>
</evidence>
<dbReference type="Pfam" id="PF13392">
    <property type="entry name" value="HNH_3"/>
    <property type="match status" value="1"/>
</dbReference>
<evidence type="ECO:0000313" key="3">
    <source>
        <dbReference type="Proteomes" id="UP000180254"/>
    </source>
</evidence>
<name>A0A1S1V9J8_9FIRM</name>
<dbReference type="RefSeq" id="WP_071062016.1">
    <property type="nucleotide sequence ID" value="NZ_MKIE01000002.1"/>
</dbReference>
<sequence length="215" mass="25795">MVKYDEDKKHAYFNGHTFTRDEKTNYYLAARPTKGNKRQRLHVYMWEYFNGEIPKGHEVHHKNKDKLCNEIENLELLTNKKHMRIHADDFLKNEERRKESAKILNEKARPKAIEWHKSEAGREWHKSHYEEMKDKLYAKKKYTCYNCGKEFEATVRLNKFCSNNCKSAWRRKQGLDNNERTCVICGNIYSAYKYSKSKTCSRKCRGKLRSINAQK</sequence>
<feature type="domain" description="HNH nuclease" evidence="1">
    <location>
        <begin position="35"/>
        <end position="83"/>
    </location>
</feature>
<keyword evidence="3" id="KW-1185">Reference proteome</keyword>
<dbReference type="STRING" id="39480.EUAN_08690"/>
<dbReference type="Gene3D" id="3.90.75.20">
    <property type="match status" value="1"/>
</dbReference>
<dbReference type="SMART" id="SM00507">
    <property type="entry name" value="HNHc"/>
    <property type="match status" value="1"/>
</dbReference>
<dbReference type="Proteomes" id="UP000180254">
    <property type="component" value="Unassembled WGS sequence"/>
</dbReference>
<reference evidence="2 3" key="1">
    <citation type="submission" date="2016-09" db="EMBL/GenBank/DDBJ databases">
        <title>Genome sequence of Eubacterium angustum.</title>
        <authorList>
            <person name="Poehlein A."/>
            <person name="Daniel R."/>
        </authorList>
    </citation>
    <scope>NUCLEOTIDE SEQUENCE [LARGE SCALE GENOMIC DNA]</scope>
    <source>
        <strain evidence="2 3">DSM 1989</strain>
    </source>
</reference>
<comment type="caution">
    <text evidence="2">The sequence shown here is derived from an EMBL/GenBank/DDBJ whole genome shotgun (WGS) entry which is preliminary data.</text>
</comment>
<dbReference type="InterPro" id="IPR044925">
    <property type="entry name" value="His-Me_finger_sf"/>
</dbReference>